<dbReference type="Pfam" id="PF03372">
    <property type="entry name" value="Exo_endo_phos"/>
    <property type="match status" value="1"/>
</dbReference>
<dbReference type="AlphaFoldDB" id="A0A1I5V2P5"/>
<keyword evidence="2" id="KW-0255">Endonuclease</keyword>
<name>A0A1I5V2P5_9PSEU</name>
<dbReference type="EMBL" id="FOWW01000004">
    <property type="protein sequence ID" value="SFQ01768.1"/>
    <property type="molecule type" value="Genomic_DNA"/>
</dbReference>
<keyword evidence="2" id="KW-0269">Exonuclease</keyword>
<dbReference type="GO" id="GO:0004519">
    <property type="term" value="F:endonuclease activity"/>
    <property type="evidence" value="ECO:0007669"/>
    <property type="project" value="UniProtKB-KW"/>
</dbReference>
<gene>
    <name evidence="2" type="ORF">SAMN05421810_104208</name>
</gene>
<keyword evidence="3" id="KW-1185">Reference proteome</keyword>
<organism evidence="2 3">
    <name type="scientific">Amycolatopsis arida</name>
    <dbReference type="NCBI Taxonomy" id="587909"/>
    <lineage>
        <taxon>Bacteria</taxon>
        <taxon>Bacillati</taxon>
        <taxon>Actinomycetota</taxon>
        <taxon>Actinomycetes</taxon>
        <taxon>Pseudonocardiales</taxon>
        <taxon>Pseudonocardiaceae</taxon>
        <taxon>Amycolatopsis</taxon>
    </lineage>
</organism>
<dbReference type="Proteomes" id="UP000198727">
    <property type="component" value="Unassembled WGS sequence"/>
</dbReference>
<dbReference type="STRING" id="587909.SAMN05421810_104208"/>
<dbReference type="SUPFAM" id="SSF56219">
    <property type="entry name" value="DNase I-like"/>
    <property type="match status" value="1"/>
</dbReference>
<dbReference type="GO" id="GO:0004527">
    <property type="term" value="F:exonuclease activity"/>
    <property type="evidence" value="ECO:0007669"/>
    <property type="project" value="UniProtKB-KW"/>
</dbReference>
<reference evidence="3" key="1">
    <citation type="submission" date="2016-10" db="EMBL/GenBank/DDBJ databases">
        <authorList>
            <person name="Varghese N."/>
            <person name="Submissions S."/>
        </authorList>
    </citation>
    <scope>NUCLEOTIDE SEQUENCE [LARGE SCALE GENOMIC DNA]</scope>
    <source>
        <strain evidence="3">CGMCC 4.5579</strain>
    </source>
</reference>
<evidence type="ECO:0000313" key="2">
    <source>
        <dbReference type="EMBL" id="SFQ01768.1"/>
    </source>
</evidence>
<evidence type="ECO:0000259" key="1">
    <source>
        <dbReference type="Pfam" id="PF03372"/>
    </source>
</evidence>
<feature type="domain" description="Endonuclease/exonuclease/phosphatase" evidence="1">
    <location>
        <begin position="25"/>
        <end position="294"/>
    </location>
</feature>
<dbReference type="InterPro" id="IPR005135">
    <property type="entry name" value="Endo/exonuclease/phosphatase"/>
</dbReference>
<protein>
    <submittedName>
        <fullName evidence="2">Endonuclease/Exonuclease/phosphatase family protein</fullName>
    </submittedName>
</protein>
<keyword evidence="2" id="KW-0540">Nuclease</keyword>
<evidence type="ECO:0000313" key="3">
    <source>
        <dbReference type="Proteomes" id="UP000198727"/>
    </source>
</evidence>
<proteinExistence type="predicted"/>
<sequence>MRQVRCALLTGTSGGGTVRAVLSVGTWNIARLGWSPGKGHHRLAAALEWLLAQTPVPPDVLGLPEGTHCLRDGQRVLRRDVVARLSTALRHGWYEPFVSVRPGHRNHPVLLVNTAVVRPLEWHDPQAADVPLRRQGFLIADIHGVETALCCEHWQGGLGRTAFDQAANRLATWGRTAALIVGDFNATSGWYREHLPTDWFKVCARRGELHKIEQKAWHNPATGRWKIDTRQLDKLRTLYGFRDMGEQAGDPTVTTSPDADGVGLRIDRIFRGAGLSAAVDAYRVVQPPPELSDHAYVHGAYRLTRRV</sequence>
<dbReference type="OrthoDB" id="3700621at2"/>
<keyword evidence="2" id="KW-0378">Hydrolase</keyword>
<accession>A0A1I5V2P5</accession>
<dbReference type="Gene3D" id="3.60.10.10">
    <property type="entry name" value="Endonuclease/exonuclease/phosphatase"/>
    <property type="match status" value="1"/>
</dbReference>
<dbReference type="InterPro" id="IPR036691">
    <property type="entry name" value="Endo/exonu/phosph_ase_sf"/>
</dbReference>